<organism evidence="1 2">
    <name type="scientific">Aquarana catesbeiana</name>
    <name type="common">American bullfrog</name>
    <name type="synonym">Rana catesbeiana</name>
    <dbReference type="NCBI Taxonomy" id="8400"/>
    <lineage>
        <taxon>Eukaryota</taxon>
        <taxon>Metazoa</taxon>
        <taxon>Chordata</taxon>
        <taxon>Craniata</taxon>
        <taxon>Vertebrata</taxon>
        <taxon>Euteleostomi</taxon>
        <taxon>Amphibia</taxon>
        <taxon>Batrachia</taxon>
        <taxon>Anura</taxon>
        <taxon>Neobatrachia</taxon>
        <taxon>Ranoidea</taxon>
        <taxon>Ranidae</taxon>
        <taxon>Aquarana</taxon>
    </lineage>
</organism>
<sequence>MRKLEYHYRNRWTHKPEAVHQTGLYRNSVDEVVDLEEEMAHSFYPANENRGAWTVEAQYCSVAVGP</sequence>
<dbReference type="AlphaFoldDB" id="A0A2G9RFW1"/>
<proteinExistence type="predicted"/>
<accession>A0A2G9RFW1</accession>
<dbReference type="OrthoDB" id="6077919at2759"/>
<evidence type="ECO:0000313" key="1">
    <source>
        <dbReference type="EMBL" id="PIO26767.1"/>
    </source>
</evidence>
<evidence type="ECO:0000313" key="2">
    <source>
        <dbReference type="Proteomes" id="UP000228934"/>
    </source>
</evidence>
<dbReference type="EMBL" id="KV938383">
    <property type="protein sequence ID" value="PIO26767.1"/>
    <property type="molecule type" value="Genomic_DNA"/>
</dbReference>
<reference evidence="2" key="1">
    <citation type="journal article" date="2017" name="Nat. Commun.">
        <title>The North American bullfrog draft genome provides insight into hormonal regulation of long noncoding RNA.</title>
        <authorList>
            <person name="Hammond S.A."/>
            <person name="Warren R.L."/>
            <person name="Vandervalk B.P."/>
            <person name="Kucuk E."/>
            <person name="Khan H."/>
            <person name="Gibb E.A."/>
            <person name="Pandoh P."/>
            <person name="Kirk H."/>
            <person name="Zhao Y."/>
            <person name="Jones M."/>
            <person name="Mungall A.J."/>
            <person name="Coope R."/>
            <person name="Pleasance S."/>
            <person name="Moore R.A."/>
            <person name="Holt R.A."/>
            <person name="Round J.M."/>
            <person name="Ohora S."/>
            <person name="Walle B.V."/>
            <person name="Veldhoen N."/>
            <person name="Helbing C.C."/>
            <person name="Birol I."/>
        </authorList>
    </citation>
    <scope>NUCLEOTIDE SEQUENCE [LARGE SCALE GENOMIC DNA]</scope>
</reference>
<dbReference type="Proteomes" id="UP000228934">
    <property type="component" value="Unassembled WGS sequence"/>
</dbReference>
<name>A0A2G9RFW1_AQUCT</name>
<protein>
    <submittedName>
        <fullName evidence="1">Uncharacterized protein</fullName>
    </submittedName>
</protein>
<keyword evidence="2" id="KW-1185">Reference proteome</keyword>
<gene>
    <name evidence="1" type="ORF">AB205_0138450</name>
</gene>